<reference evidence="1" key="1">
    <citation type="submission" date="2019-11" db="EMBL/GenBank/DDBJ databases">
        <title>Nori genome reveals adaptations in red seaweeds to the harsh intertidal environment.</title>
        <authorList>
            <person name="Wang D."/>
            <person name="Mao Y."/>
        </authorList>
    </citation>
    <scope>NUCLEOTIDE SEQUENCE</scope>
    <source>
        <tissue evidence="1">Gametophyte</tissue>
    </source>
</reference>
<name>A0ACC3C6X7_PYRYE</name>
<accession>A0ACC3C6X7</accession>
<evidence type="ECO:0000313" key="1">
    <source>
        <dbReference type="EMBL" id="KAK1865823.1"/>
    </source>
</evidence>
<proteinExistence type="predicted"/>
<comment type="caution">
    <text evidence="1">The sequence shown here is derived from an EMBL/GenBank/DDBJ whole genome shotgun (WGS) entry which is preliminary data.</text>
</comment>
<keyword evidence="2" id="KW-1185">Reference proteome</keyword>
<organism evidence="1 2">
    <name type="scientific">Pyropia yezoensis</name>
    <name type="common">Susabi-nori</name>
    <name type="synonym">Porphyra yezoensis</name>
    <dbReference type="NCBI Taxonomy" id="2788"/>
    <lineage>
        <taxon>Eukaryota</taxon>
        <taxon>Rhodophyta</taxon>
        <taxon>Bangiophyceae</taxon>
        <taxon>Bangiales</taxon>
        <taxon>Bangiaceae</taxon>
        <taxon>Pyropia</taxon>
    </lineage>
</organism>
<dbReference type="Proteomes" id="UP000798662">
    <property type="component" value="Chromosome 2"/>
</dbReference>
<dbReference type="EMBL" id="CM020619">
    <property type="protein sequence ID" value="KAK1865823.1"/>
    <property type="molecule type" value="Genomic_DNA"/>
</dbReference>
<sequence length="171" mass="17992">MDSGGAKTDDFLGPPPVTGSLSPAGQKIMFLATTCLAAVVTWGSAANYGSARKQCQSACVSTIIFGVAVWVLSLLPLLGNLALARGSFTRSGAFTYGREWFLIVLVVVLWVITVGTVASPATPGRSLTQWAAWIGLFTAVGALIKAIHTRKEEDQPSAVPADFDEEDLVYG</sequence>
<protein>
    <submittedName>
        <fullName evidence="1">Uncharacterized protein</fullName>
    </submittedName>
</protein>
<gene>
    <name evidence="1" type="ORF">I4F81_008346</name>
</gene>
<evidence type="ECO:0000313" key="2">
    <source>
        <dbReference type="Proteomes" id="UP000798662"/>
    </source>
</evidence>